<keyword evidence="9" id="KW-1185">Reference proteome</keyword>
<protein>
    <submittedName>
        <fullName evidence="8">Type IVB pilus formation outer membrane protein, R64 PilN family</fullName>
    </submittedName>
</protein>
<dbReference type="InterPro" id="IPR011514">
    <property type="entry name" value="Secretin_N_2"/>
</dbReference>
<evidence type="ECO:0000259" key="7">
    <source>
        <dbReference type="Pfam" id="PF07655"/>
    </source>
</evidence>
<feature type="region of interest" description="Disordered" evidence="4">
    <location>
        <begin position="253"/>
        <end position="277"/>
    </location>
</feature>
<evidence type="ECO:0000256" key="5">
    <source>
        <dbReference type="SAM" id="SignalP"/>
    </source>
</evidence>
<evidence type="ECO:0000256" key="4">
    <source>
        <dbReference type="SAM" id="MobiDB-lite"/>
    </source>
</evidence>
<evidence type="ECO:0000256" key="3">
    <source>
        <dbReference type="ARBA" id="ARBA00023136"/>
    </source>
</evidence>
<dbReference type="RefSeq" id="WP_038490757.1">
    <property type="nucleotide sequence ID" value="NZ_BCTH01000007.1"/>
</dbReference>
<dbReference type="GO" id="GO:0015627">
    <property type="term" value="C:type II protein secretion system complex"/>
    <property type="evidence" value="ECO:0007669"/>
    <property type="project" value="TreeGrafter"/>
</dbReference>
<feature type="signal peptide" evidence="5">
    <location>
        <begin position="1"/>
        <end position="21"/>
    </location>
</feature>
<feature type="domain" description="Secretin N-terminal" evidence="7">
    <location>
        <begin position="226"/>
        <end position="312"/>
    </location>
</feature>
<proteinExistence type="predicted"/>
<evidence type="ECO:0000313" key="9">
    <source>
        <dbReference type="Proteomes" id="UP000027604"/>
    </source>
</evidence>
<organism evidence="8 9">
    <name type="scientific">Janthinobacterium agaricidamnosum NBRC 102515 = DSM 9628</name>
    <dbReference type="NCBI Taxonomy" id="1349767"/>
    <lineage>
        <taxon>Bacteria</taxon>
        <taxon>Pseudomonadati</taxon>
        <taxon>Pseudomonadota</taxon>
        <taxon>Betaproteobacteria</taxon>
        <taxon>Burkholderiales</taxon>
        <taxon>Oxalobacteraceae</taxon>
        <taxon>Janthinobacterium</taxon>
    </lineage>
</organism>
<name>W0V389_9BURK</name>
<accession>W0V389</accession>
<dbReference type="PANTHER" id="PTHR30332:SF24">
    <property type="entry name" value="SECRETIN GSPD-RELATED"/>
    <property type="match status" value="1"/>
</dbReference>
<dbReference type="eggNOG" id="COG1450">
    <property type="taxonomic scope" value="Bacteria"/>
</dbReference>
<reference evidence="8 9" key="1">
    <citation type="journal article" date="2015" name="Genome Announc.">
        <title>Genome Sequence of Mushroom Soft-Rot Pathogen Janthinobacterium agaricidamnosum.</title>
        <authorList>
            <person name="Graupner K."/>
            <person name="Lackner G."/>
            <person name="Hertweck C."/>
        </authorList>
    </citation>
    <scope>NUCLEOTIDE SEQUENCE [LARGE SCALE GENOMIC DNA]</scope>
    <source>
        <strain evidence="9">NBRC 102515 / DSM 9628</strain>
    </source>
</reference>
<evidence type="ECO:0000256" key="1">
    <source>
        <dbReference type="ARBA" id="ARBA00004370"/>
    </source>
</evidence>
<dbReference type="PATRIC" id="fig|1349767.4.peg.3375"/>
<evidence type="ECO:0000259" key="6">
    <source>
        <dbReference type="Pfam" id="PF00263"/>
    </source>
</evidence>
<feature type="region of interest" description="Disordered" evidence="4">
    <location>
        <begin position="149"/>
        <end position="177"/>
    </location>
</feature>
<dbReference type="GO" id="GO:0019867">
    <property type="term" value="C:outer membrane"/>
    <property type="evidence" value="ECO:0007669"/>
    <property type="project" value="InterPro"/>
</dbReference>
<evidence type="ECO:0000313" key="8">
    <source>
        <dbReference type="EMBL" id="CDG82336.1"/>
    </source>
</evidence>
<dbReference type="Pfam" id="PF00263">
    <property type="entry name" value="Secretin"/>
    <property type="match status" value="1"/>
</dbReference>
<dbReference type="KEGG" id="jag:GJA_1698"/>
<feature type="domain" description="Type II/III secretion system secretin-like" evidence="6">
    <location>
        <begin position="409"/>
        <end position="546"/>
    </location>
</feature>
<dbReference type="Pfam" id="PF07655">
    <property type="entry name" value="Secretin_N_2"/>
    <property type="match status" value="1"/>
</dbReference>
<comment type="subcellular location">
    <subcellularLocation>
        <location evidence="1">Membrane</location>
    </subcellularLocation>
</comment>
<dbReference type="InterPro" id="IPR050810">
    <property type="entry name" value="Bact_Secretion_Sys_Channel"/>
</dbReference>
<gene>
    <name evidence="8" type="ORF">GJA_1698</name>
</gene>
<dbReference type="InterPro" id="IPR013359">
    <property type="entry name" value="Pilus_4B_PilN"/>
</dbReference>
<dbReference type="GO" id="GO:0009297">
    <property type="term" value="P:pilus assembly"/>
    <property type="evidence" value="ECO:0007669"/>
    <property type="project" value="InterPro"/>
</dbReference>
<feature type="chain" id="PRO_5004797274" evidence="5">
    <location>
        <begin position="22"/>
        <end position="579"/>
    </location>
</feature>
<dbReference type="STRING" id="1349767.GJA_1698"/>
<dbReference type="EMBL" id="HG322949">
    <property type="protein sequence ID" value="CDG82336.1"/>
    <property type="molecule type" value="Genomic_DNA"/>
</dbReference>
<dbReference type="Proteomes" id="UP000027604">
    <property type="component" value="Chromosome I"/>
</dbReference>
<feature type="compositionally biased region" description="Gly residues" evidence="4">
    <location>
        <begin position="256"/>
        <end position="270"/>
    </location>
</feature>
<dbReference type="PANTHER" id="PTHR30332">
    <property type="entry name" value="PROBABLE GENERAL SECRETION PATHWAY PROTEIN D"/>
    <property type="match status" value="1"/>
</dbReference>
<dbReference type="InterPro" id="IPR004846">
    <property type="entry name" value="T2SS/T3SS_dom"/>
</dbReference>
<dbReference type="PROSITE" id="PS51257">
    <property type="entry name" value="PROKAR_LIPOPROTEIN"/>
    <property type="match status" value="1"/>
</dbReference>
<dbReference type="HOGENOM" id="CLU_015882_0_0_4"/>
<dbReference type="OrthoDB" id="6638496at2"/>
<sequence length="579" mass="60247">MNRINRTWPGAALFLMLAALGGCSDLSKRAEKSIGEGDVSASQYVKQVGQNIPSPQPQEPSAVEHDSGIWLSKKIVRRDGPSLPPVFRETAIFDRTVYSLQELAERLSRQSGLSVTVRSDAALAAARLQSDGGQANGAPVSVAPGQNAPYAALPPGVPGGAQGNGVPPAPGAANPLRGGARAPLGVRLVHTEGDFKSLLDQAALRFGVSWKYADGGVSFYFMDSHTYQINTFPGEAKFSASVSSGASSSGGVSTAGAGGAAAGGTGGGSDGVNSNNRQNTAVASSLSVYGNVEKTVEALLSPYGKVVSSPATGSITVIDVPEVQQRVAAYIANENSVMSRQIAINVTVLAVSLNDSDEYGINWNLVYNNLSNNYGIKNALDSTTTTGFSAGLLSSASGKFSGSSLLIKALAQQGQVRRQTSATVVTLNNQPVPVQVARQTSYVQSSQTTLTPQVGSATTVTPGTVTTGFNMSILPHILENGNVMLQFSTDISALNKLRPVGSKENGVEVPEVDTRNFLQRVSMKSNQTLIISGFEQNEDTFNQNGIGRPDNFVLGGGKKAAKNKDVIVILVTPTTVSSL</sequence>
<dbReference type="NCBIfam" id="TIGR02520">
    <property type="entry name" value="pilus_B_mal_scr"/>
    <property type="match status" value="1"/>
</dbReference>
<keyword evidence="3" id="KW-0472">Membrane</keyword>
<keyword evidence="2 5" id="KW-0732">Signal</keyword>
<dbReference type="GO" id="GO:0009306">
    <property type="term" value="P:protein secretion"/>
    <property type="evidence" value="ECO:0007669"/>
    <property type="project" value="InterPro"/>
</dbReference>
<dbReference type="AlphaFoldDB" id="W0V389"/>
<evidence type="ECO:0000256" key="2">
    <source>
        <dbReference type="ARBA" id="ARBA00022729"/>
    </source>
</evidence>